<dbReference type="InterPro" id="IPR039424">
    <property type="entry name" value="SBP_5"/>
</dbReference>
<evidence type="ECO:0000256" key="1">
    <source>
        <dbReference type="ARBA" id="ARBA00004418"/>
    </source>
</evidence>
<dbReference type="GO" id="GO:0042938">
    <property type="term" value="P:dipeptide transport"/>
    <property type="evidence" value="ECO:0007669"/>
    <property type="project" value="TreeGrafter"/>
</dbReference>
<evidence type="ECO:0000313" key="6">
    <source>
        <dbReference type="EMBL" id="MBB5220404.1"/>
    </source>
</evidence>
<gene>
    <name evidence="6" type="ORF">HNP73_000325</name>
</gene>
<dbReference type="Gene3D" id="3.40.190.10">
    <property type="entry name" value="Periplasmic binding protein-like II"/>
    <property type="match status" value="1"/>
</dbReference>
<comment type="caution">
    <text evidence="6">The sequence shown here is derived from an EMBL/GenBank/DDBJ whole genome shotgun (WGS) entry which is preliminary data.</text>
</comment>
<dbReference type="Gene3D" id="3.10.105.10">
    <property type="entry name" value="Dipeptide-binding Protein, Domain 3"/>
    <property type="match status" value="1"/>
</dbReference>
<dbReference type="CDD" id="cd08493">
    <property type="entry name" value="PBP2_DppA_like"/>
    <property type="match status" value="1"/>
</dbReference>
<evidence type="ECO:0000259" key="5">
    <source>
        <dbReference type="Pfam" id="PF00496"/>
    </source>
</evidence>
<dbReference type="PIRSF" id="PIRSF002741">
    <property type="entry name" value="MppA"/>
    <property type="match status" value="1"/>
</dbReference>
<dbReference type="SUPFAM" id="SSF53850">
    <property type="entry name" value="Periplasmic binding protein-like II"/>
    <property type="match status" value="1"/>
</dbReference>
<dbReference type="EMBL" id="JACHFM010000001">
    <property type="protein sequence ID" value="MBB5220404.1"/>
    <property type="molecule type" value="Genomic_DNA"/>
</dbReference>
<name>A0A840SHJ4_9RHOB</name>
<comment type="similarity">
    <text evidence="2">Belongs to the bacterial solute-binding protein 5 family.</text>
</comment>
<dbReference type="PANTHER" id="PTHR30290">
    <property type="entry name" value="PERIPLASMIC BINDING COMPONENT OF ABC TRANSPORTER"/>
    <property type="match status" value="1"/>
</dbReference>
<feature type="chain" id="PRO_5032309534" evidence="4">
    <location>
        <begin position="19"/>
        <end position="530"/>
    </location>
</feature>
<protein>
    <submittedName>
        <fullName evidence="6">Dipeptide transport system substrate-binding protein</fullName>
    </submittedName>
</protein>
<evidence type="ECO:0000256" key="4">
    <source>
        <dbReference type="SAM" id="SignalP"/>
    </source>
</evidence>
<sequence length="530" mass="58346">MKLIQMLLAATATSLVLAGAGHASTLVYCSEGSPEGFDPAPWTAGTTFDASSRTVYDRLIEFKKGSTETEPGLAESWDVSEDGTEITFHLRPGVKFQTTDYFTPTREMNADDVVFSFMRQSDKASPWYEYAPGIAWEYFSSTMAGSLKEIVKVDDMTVKFVLSRPDATILATFPMDFASIVSKEYADQLEAAGTKEQFNVKPVGTGPFTFVDYQQDAVIRYQANPDWWNGKQPIDDLIFAITVDAGVRQQKLVAGECDIIPYPNPADIEGLKANPDLQVMQQEGFNIGYLAYNTLVAPFDKPEVRRALNKAINKKAIIDAVFQSAGTAAVSPLPPTSWAHDPDLVDDVYDPAAAKAELEAAGVTGLSMKLWAMPVQRPYNPNARRMAELIQSDFNAVGVKAEIVSMEWGEYLARSSAKDRDGAVLLGWTGDNADPDNFLGVLLGCDAVGANNRAQWCYQPYEDLIQEAKLTVAQEERKPLYFKAQEVFKEQAPWATIAHSIETMPMRANVTGFVQDPVGIHRFVGVSKTE</sequence>
<organism evidence="6 7">
    <name type="scientific">Amaricoccus macauensis</name>
    <dbReference type="NCBI Taxonomy" id="57001"/>
    <lineage>
        <taxon>Bacteria</taxon>
        <taxon>Pseudomonadati</taxon>
        <taxon>Pseudomonadota</taxon>
        <taxon>Alphaproteobacteria</taxon>
        <taxon>Rhodobacterales</taxon>
        <taxon>Paracoccaceae</taxon>
        <taxon>Amaricoccus</taxon>
    </lineage>
</organism>
<evidence type="ECO:0000256" key="3">
    <source>
        <dbReference type="ARBA" id="ARBA00022729"/>
    </source>
</evidence>
<keyword evidence="7" id="KW-1185">Reference proteome</keyword>
<comment type="subcellular location">
    <subcellularLocation>
        <location evidence="1">Periplasm</location>
    </subcellularLocation>
</comment>
<dbReference type="PANTHER" id="PTHR30290:SF38">
    <property type="entry name" value="D,D-DIPEPTIDE-BINDING PERIPLASMIC PROTEIN DDPA-RELATED"/>
    <property type="match status" value="1"/>
</dbReference>
<dbReference type="Gene3D" id="3.90.76.10">
    <property type="entry name" value="Dipeptide-binding Protein, Domain 1"/>
    <property type="match status" value="1"/>
</dbReference>
<dbReference type="AlphaFoldDB" id="A0A840SHJ4"/>
<proteinExistence type="inferred from homology"/>
<dbReference type="GO" id="GO:0043190">
    <property type="term" value="C:ATP-binding cassette (ABC) transporter complex"/>
    <property type="evidence" value="ECO:0007669"/>
    <property type="project" value="InterPro"/>
</dbReference>
<dbReference type="Proteomes" id="UP000549457">
    <property type="component" value="Unassembled WGS sequence"/>
</dbReference>
<dbReference type="Pfam" id="PF00496">
    <property type="entry name" value="SBP_bac_5"/>
    <property type="match status" value="1"/>
</dbReference>
<accession>A0A840SHJ4</accession>
<feature type="signal peptide" evidence="4">
    <location>
        <begin position="1"/>
        <end position="18"/>
    </location>
</feature>
<dbReference type="GO" id="GO:1904680">
    <property type="term" value="F:peptide transmembrane transporter activity"/>
    <property type="evidence" value="ECO:0007669"/>
    <property type="project" value="TreeGrafter"/>
</dbReference>
<keyword evidence="3 4" id="KW-0732">Signal</keyword>
<dbReference type="InterPro" id="IPR000914">
    <property type="entry name" value="SBP_5_dom"/>
</dbReference>
<feature type="domain" description="Solute-binding protein family 5" evidence="5">
    <location>
        <begin position="69"/>
        <end position="447"/>
    </location>
</feature>
<reference evidence="6 7" key="1">
    <citation type="submission" date="2020-08" db="EMBL/GenBank/DDBJ databases">
        <title>Genomic Encyclopedia of Type Strains, Phase IV (KMG-IV): sequencing the most valuable type-strain genomes for metagenomic binning, comparative biology and taxonomic classification.</title>
        <authorList>
            <person name="Goeker M."/>
        </authorList>
    </citation>
    <scope>NUCLEOTIDE SEQUENCE [LARGE SCALE GENOMIC DNA]</scope>
    <source>
        <strain evidence="6 7">DSM 101730</strain>
    </source>
</reference>
<dbReference type="InterPro" id="IPR030678">
    <property type="entry name" value="Peptide/Ni-bd"/>
</dbReference>
<evidence type="ECO:0000313" key="7">
    <source>
        <dbReference type="Proteomes" id="UP000549457"/>
    </source>
</evidence>
<dbReference type="GO" id="GO:0030288">
    <property type="term" value="C:outer membrane-bounded periplasmic space"/>
    <property type="evidence" value="ECO:0007669"/>
    <property type="project" value="TreeGrafter"/>
</dbReference>
<dbReference type="FunFam" id="3.40.190.10:FF:000036">
    <property type="entry name" value="Dipeptide ABC transporter, substrate-binding protein"/>
    <property type="match status" value="1"/>
</dbReference>
<evidence type="ECO:0000256" key="2">
    <source>
        <dbReference type="ARBA" id="ARBA00005695"/>
    </source>
</evidence>